<name>A0ABQ8U972_9EUKA</name>
<reference evidence="2" key="1">
    <citation type="journal article" date="2022" name="bioRxiv">
        <title>Genomics of Preaxostyla Flagellates Illuminates Evolutionary Transitions and the Path Towards Mitochondrial Loss.</title>
        <authorList>
            <person name="Novak L.V.F."/>
            <person name="Treitli S.C."/>
            <person name="Pyrih J."/>
            <person name="Halakuc P."/>
            <person name="Pipaliya S.V."/>
            <person name="Vacek V."/>
            <person name="Brzon O."/>
            <person name="Soukal P."/>
            <person name="Eme L."/>
            <person name="Dacks J.B."/>
            <person name="Karnkowska A."/>
            <person name="Elias M."/>
            <person name="Hampl V."/>
        </authorList>
    </citation>
    <scope>NUCLEOTIDE SEQUENCE</scope>
    <source>
        <strain evidence="2">RCP-MX</strain>
    </source>
</reference>
<protein>
    <submittedName>
        <fullName evidence="2">Uncharacterized protein</fullName>
    </submittedName>
</protein>
<dbReference type="EMBL" id="JAPMOS010000147">
    <property type="protein sequence ID" value="KAJ4454563.1"/>
    <property type="molecule type" value="Genomic_DNA"/>
</dbReference>
<keyword evidence="3" id="KW-1185">Reference proteome</keyword>
<evidence type="ECO:0000313" key="2">
    <source>
        <dbReference type="EMBL" id="KAJ4454563.1"/>
    </source>
</evidence>
<evidence type="ECO:0000256" key="1">
    <source>
        <dbReference type="SAM" id="MobiDB-lite"/>
    </source>
</evidence>
<feature type="region of interest" description="Disordered" evidence="1">
    <location>
        <begin position="150"/>
        <end position="187"/>
    </location>
</feature>
<gene>
    <name evidence="2" type="ORF">PAPYR_10683</name>
</gene>
<comment type="caution">
    <text evidence="2">The sequence shown here is derived from an EMBL/GenBank/DDBJ whole genome shotgun (WGS) entry which is preliminary data.</text>
</comment>
<proteinExistence type="predicted"/>
<organism evidence="2 3">
    <name type="scientific">Paratrimastix pyriformis</name>
    <dbReference type="NCBI Taxonomy" id="342808"/>
    <lineage>
        <taxon>Eukaryota</taxon>
        <taxon>Metamonada</taxon>
        <taxon>Preaxostyla</taxon>
        <taxon>Paratrimastigidae</taxon>
        <taxon>Paratrimastix</taxon>
    </lineage>
</organism>
<accession>A0ABQ8U972</accession>
<feature type="compositionally biased region" description="Polar residues" evidence="1">
    <location>
        <begin position="150"/>
        <end position="161"/>
    </location>
</feature>
<dbReference type="Proteomes" id="UP001141327">
    <property type="component" value="Unassembled WGS sequence"/>
</dbReference>
<evidence type="ECO:0000313" key="3">
    <source>
        <dbReference type="Proteomes" id="UP001141327"/>
    </source>
</evidence>
<sequence length="187" mass="20410">MNLLFALKLRGIPNSNLMWHDVFGNHTETNRLFLLLYKFYSVIHGKLSASDAESIDSPKLSLRNKSKDPAALLTEGFLFADDEETARTGKEVPEEILRLDETAEPAKASLPAKRMSVEGVLPWVDASVPCRSPLPHRQLLWSPVRSNQPLARSATSSNNPLAMQPGPLPAAQRVAPANPAGAGRPLV</sequence>